<dbReference type="PANTHER" id="PTHR32332:SF34">
    <property type="entry name" value="2-NITROPROPANE DIOXYGENASE FAMILY, PUTATIVE-RELATED"/>
    <property type="match status" value="1"/>
</dbReference>
<keyword evidence="5" id="KW-1185">Reference proteome</keyword>
<dbReference type="SUPFAM" id="SSF51412">
    <property type="entry name" value="Inosine monophosphate dehydrogenase (IMPDH)"/>
    <property type="match status" value="1"/>
</dbReference>
<dbReference type="Pfam" id="PF03060">
    <property type="entry name" value="NMO"/>
    <property type="match status" value="1"/>
</dbReference>
<name>A0A9P4HQT1_9PEZI</name>
<proteinExistence type="predicted"/>
<evidence type="ECO:0000313" key="5">
    <source>
        <dbReference type="Proteomes" id="UP000799776"/>
    </source>
</evidence>
<comment type="caution">
    <text evidence="4">The sequence shown here is derived from an EMBL/GenBank/DDBJ whole genome shotgun (WGS) entry which is preliminary data.</text>
</comment>
<dbReference type="AlphaFoldDB" id="A0A9P4HQT1"/>
<keyword evidence="2" id="KW-0288">FMN</keyword>
<evidence type="ECO:0000256" key="2">
    <source>
        <dbReference type="ARBA" id="ARBA00022643"/>
    </source>
</evidence>
<dbReference type="Gene3D" id="3.20.20.70">
    <property type="entry name" value="Aldolase class I"/>
    <property type="match status" value="1"/>
</dbReference>
<evidence type="ECO:0000256" key="3">
    <source>
        <dbReference type="ARBA" id="ARBA00023002"/>
    </source>
</evidence>
<dbReference type="OrthoDB" id="2349068at2759"/>
<dbReference type="EMBL" id="ML978726">
    <property type="protein sequence ID" value="KAF2086199.1"/>
    <property type="molecule type" value="Genomic_DNA"/>
</dbReference>
<evidence type="ECO:0000313" key="4">
    <source>
        <dbReference type="EMBL" id="KAF2086199.1"/>
    </source>
</evidence>
<dbReference type="InterPro" id="IPR013785">
    <property type="entry name" value="Aldolase_TIM"/>
</dbReference>
<keyword evidence="3" id="KW-0560">Oxidoreductase</keyword>
<reference evidence="4" key="1">
    <citation type="journal article" date="2020" name="Stud. Mycol.">
        <title>101 Dothideomycetes genomes: a test case for predicting lifestyles and emergence of pathogens.</title>
        <authorList>
            <person name="Haridas S."/>
            <person name="Albert R."/>
            <person name="Binder M."/>
            <person name="Bloem J."/>
            <person name="Labutti K."/>
            <person name="Salamov A."/>
            <person name="Andreopoulos B."/>
            <person name="Baker S."/>
            <person name="Barry K."/>
            <person name="Bills G."/>
            <person name="Bluhm B."/>
            <person name="Cannon C."/>
            <person name="Castanera R."/>
            <person name="Culley D."/>
            <person name="Daum C."/>
            <person name="Ezra D."/>
            <person name="Gonzalez J."/>
            <person name="Henrissat B."/>
            <person name="Kuo A."/>
            <person name="Liang C."/>
            <person name="Lipzen A."/>
            <person name="Lutzoni F."/>
            <person name="Magnuson J."/>
            <person name="Mondo S."/>
            <person name="Nolan M."/>
            <person name="Ohm R."/>
            <person name="Pangilinan J."/>
            <person name="Park H.-J."/>
            <person name="Ramirez L."/>
            <person name="Alfaro M."/>
            <person name="Sun H."/>
            <person name="Tritt A."/>
            <person name="Yoshinaga Y."/>
            <person name="Zwiers L.-H."/>
            <person name="Turgeon B."/>
            <person name="Goodwin S."/>
            <person name="Spatafora J."/>
            <person name="Crous P."/>
            <person name="Grigoriev I."/>
        </authorList>
    </citation>
    <scope>NUCLEOTIDE SEQUENCE</scope>
    <source>
        <strain evidence="4">CBS 121410</strain>
    </source>
</reference>
<dbReference type="PANTHER" id="PTHR32332">
    <property type="entry name" value="2-NITROPROPANE DIOXYGENASE"/>
    <property type="match status" value="1"/>
</dbReference>
<gene>
    <name evidence="4" type="ORF">K490DRAFT_67120</name>
</gene>
<evidence type="ECO:0000256" key="1">
    <source>
        <dbReference type="ARBA" id="ARBA00022630"/>
    </source>
</evidence>
<accession>A0A9P4HQT1</accession>
<sequence>MASILQQTYPWTSQPLIANGPMAGFAGPELATAITKAGGLGFIGAGYDLAPLPSQFKQAKATLSTHPSSQNGSKLSIGIGFLCFACSLDDAVAVVKEHQPVAVWLYATKQLSDYGTWANAMRNVSDAKIWVQTGSVADAVKISEICRPDTLVVQGSDAGGHGLEKGAGVIALLPETADAMSAAGMGDVPLMTAGGIVDGRGVAAALVLGAAGVVMGTRFLASSEITNSAYQKVVLAGKDGGQNTTRSKIFDELRSGGNPWPVEYDGRGLVNASVEDFRKGMSLEENRRLFGEAANGRDGGLGEERRRVTVWAGTGVGLVNEVKPAGEIVAEVRSEAVKVIEGMKARL</sequence>
<dbReference type="CDD" id="cd04730">
    <property type="entry name" value="NPD_like"/>
    <property type="match status" value="1"/>
</dbReference>
<protein>
    <submittedName>
        <fullName evidence="4">NPD-domain-containing protein</fullName>
    </submittedName>
</protein>
<dbReference type="Proteomes" id="UP000799776">
    <property type="component" value="Unassembled WGS sequence"/>
</dbReference>
<organism evidence="4 5">
    <name type="scientific">Saccharata proteae CBS 121410</name>
    <dbReference type="NCBI Taxonomy" id="1314787"/>
    <lineage>
        <taxon>Eukaryota</taxon>
        <taxon>Fungi</taxon>
        <taxon>Dikarya</taxon>
        <taxon>Ascomycota</taxon>
        <taxon>Pezizomycotina</taxon>
        <taxon>Dothideomycetes</taxon>
        <taxon>Dothideomycetes incertae sedis</taxon>
        <taxon>Botryosphaeriales</taxon>
        <taxon>Saccharataceae</taxon>
        <taxon>Saccharata</taxon>
    </lineage>
</organism>
<keyword evidence="1" id="KW-0285">Flavoprotein</keyword>
<dbReference type="InterPro" id="IPR004136">
    <property type="entry name" value="NMO"/>
</dbReference>
<dbReference type="GO" id="GO:0018580">
    <property type="term" value="F:nitronate monooxygenase activity"/>
    <property type="evidence" value="ECO:0007669"/>
    <property type="project" value="InterPro"/>
</dbReference>